<comment type="similarity">
    <text evidence="3 8">Belongs to the aldose epimerase family.</text>
</comment>
<evidence type="ECO:0000313" key="11">
    <source>
        <dbReference type="Proteomes" id="UP001296706"/>
    </source>
</evidence>
<evidence type="ECO:0000256" key="9">
    <source>
        <dbReference type="SAM" id="MobiDB-lite"/>
    </source>
</evidence>
<dbReference type="Proteomes" id="UP001296706">
    <property type="component" value="Unassembled WGS sequence"/>
</dbReference>
<dbReference type="Gene3D" id="2.70.98.10">
    <property type="match status" value="1"/>
</dbReference>
<dbReference type="InterPro" id="IPR014718">
    <property type="entry name" value="GH-type_carb-bd"/>
</dbReference>
<reference evidence="10 11" key="1">
    <citation type="submission" date="2020-04" db="EMBL/GenBank/DDBJ databases">
        <authorList>
            <person name="Klaysubun C."/>
            <person name="Duangmal K."/>
            <person name="Lipun K."/>
        </authorList>
    </citation>
    <scope>NUCLEOTIDE SEQUENCE [LARGE SCALE GENOMIC DNA]</scope>
    <source>
        <strain evidence="10 11">JCM 11839</strain>
    </source>
</reference>
<keyword evidence="11" id="KW-1185">Reference proteome</keyword>
<evidence type="ECO:0000256" key="1">
    <source>
        <dbReference type="ARBA" id="ARBA00001614"/>
    </source>
</evidence>
<evidence type="ECO:0000256" key="7">
    <source>
        <dbReference type="ARBA" id="ARBA00023277"/>
    </source>
</evidence>
<dbReference type="EC" id="5.1.3.3" evidence="4 8"/>
<dbReference type="InterPro" id="IPR018052">
    <property type="entry name" value="Ald1_epimerase_CS"/>
</dbReference>
<dbReference type="SUPFAM" id="SSF74650">
    <property type="entry name" value="Galactose mutarotase-like"/>
    <property type="match status" value="1"/>
</dbReference>
<dbReference type="InterPro" id="IPR015443">
    <property type="entry name" value="Aldose_1-epimerase"/>
</dbReference>
<dbReference type="NCBIfam" id="NF008277">
    <property type="entry name" value="PRK11055.1"/>
    <property type="match status" value="1"/>
</dbReference>
<dbReference type="EMBL" id="JAAXKY010000249">
    <property type="protein sequence ID" value="NMH82523.1"/>
    <property type="molecule type" value="Genomic_DNA"/>
</dbReference>
<feature type="region of interest" description="Disordered" evidence="9">
    <location>
        <begin position="88"/>
        <end position="125"/>
    </location>
</feature>
<evidence type="ECO:0000256" key="4">
    <source>
        <dbReference type="ARBA" id="ARBA00013185"/>
    </source>
</evidence>
<comment type="caution">
    <text evidence="10">The sequence shown here is derived from an EMBL/GenBank/DDBJ whole genome shotgun (WGS) entry which is preliminary data.</text>
</comment>
<evidence type="ECO:0000256" key="8">
    <source>
        <dbReference type="PIRNR" id="PIRNR005096"/>
    </source>
</evidence>
<dbReference type="PROSITE" id="PS00545">
    <property type="entry name" value="ALDOSE_1_EPIMERASE"/>
    <property type="match status" value="1"/>
</dbReference>
<dbReference type="CDD" id="cd09019">
    <property type="entry name" value="galactose_mutarotase_like"/>
    <property type="match status" value="1"/>
</dbReference>
<sequence>MNVTWLRSDTLEVGVIAHGARIVAVRAPDRHGQWGDIALGLADEDAYRRDRDYLGACVGRFANRIAGGRFTLDGTEYRIPLNEPATALHGGTGGFESVPWERAEPRDGSVTLRRTSPDGENGFPGTLQVTVTYTVDGPRLRIEHEARTDAPTVVNLTNHAYWNLAGAGSVEDHEVTLAASQFLPVDEHLIPSGPPAPVADTPFDLRSSQRIGARLREGHPQLRATRGYDHTYVIDGDPGADGLRHAVRVVEPRSGRTLELRTDQPGVQFYTGNMLDGSLVLRDGSAARQGDAFCLEPQAFPDSPNRPDFPSTVLRPGEVYRSRSALRFGTTG</sequence>
<protein>
    <recommendedName>
        <fullName evidence="5 8">Aldose 1-epimerase</fullName>
        <ecNumber evidence="4 8">5.1.3.3</ecNumber>
    </recommendedName>
</protein>
<dbReference type="InterPro" id="IPR008183">
    <property type="entry name" value="Aldose_1/G6P_1-epimerase"/>
</dbReference>
<dbReference type="PANTHER" id="PTHR10091">
    <property type="entry name" value="ALDOSE-1-EPIMERASE"/>
    <property type="match status" value="1"/>
</dbReference>
<dbReference type="PIRSF" id="PIRSF005096">
    <property type="entry name" value="GALM"/>
    <property type="match status" value="1"/>
</dbReference>
<evidence type="ECO:0000256" key="2">
    <source>
        <dbReference type="ARBA" id="ARBA00005028"/>
    </source>
</evidence>
<evidence type="ECO:0000256" key="3">
    <source>
        <dbReference type="ARBA" id="ARBA00006206"/>
    </source>
</evidence>
<evidence type="ECO:0000313" key="10">
    <source>
        <dbReference type="EMBL" id="NMH82523.1"/>
    </source>
</evidence>
<evidence type="ECO:0000256" key="5">
    <source>
        <dbReference type="ARBA" id="ARBA00014165"/>
    </source>
</evidence>
<evidence type="ECO:0000256" key="6">
    <source>
        <dbReference type="ARBA" id="ARBA00023235"/>
    </source>
</evidence>
<dbReference type="PANTHER" id="PTHR10091:SF0">
    <property type="entry name" value="GALACTOSE MUTAROTASE"/>
    <property type="match status" value="1"/>
</dbReference>
<comment type="pathway">
    <text evidence="2 8">Carbohydrate metabolism; hexose metabolism.</text>
</comment>
<dbReference type="InterPro" id="IPR047215">
    <property type="entry name" value="Galactose_mutarotase-like"/>
</dbReference>
<proteinExistence type="inferred from homology"/>
<comment type="catalytic activity">
    <reaction evidence="1 8">
        <text>alpha-D-glucose = beta-D-glucose</text>
        <dbReference type="Rhea" id="RHEA:10264"/>
        <dbReference type="ChEBI" id="CHEBI:15903"/>
        <dbReference type="ChEBI" id="CHEBI:17925"/>
        <dbReference type="EC" id="5.1.3.3"/>
    </reaction>
</comment>
<name>A0ABX1RTF4_9PSEU</name>
<organism evidence="10 11">
    <name type="scientific">Pseudonocardia xinjiangensis</name>
    <dbReference type="NCBI Taxonomy" id="75289"/>
    <lineage>
        <taxon>Bacteria</taxon>
        <taxon>Bacillati</taxon>
        <taxon>Actinomycetota</taxon>
        <taxon>Actinomycetes</taxon>
        <taxon>Pseudonocardiales</taxon>
        <taxon>Pseudonocardiaceae</taxon>
        <taxon>Pseudonocardia</taxon>
    </lineage>
</organism>
<dbReference type="RefSeq" id="WP_169400517.1">
    <property type="nucleotide sequence ID" value="NZ_BAAAJH010000059.1"/>
</dbReference>
<dbReference type="Pfam" id="PF01263">
    <property type="entry name" value="Aldose_epim"/>
    <property type="match status" value="1"/>
</dbReference>
<accession>A0ABX1RTF4</accession>
<dbReference type="InterPro" id="IPR011013">
    <property type="entry name" value="Gal_mutarotase_sf_dom"/>
</dbReference>
<keyword evidence="7 8" id="KW-0119">Carbohydrate metabolism</keyword>
<gene>
    <name evidence="10" type="ORF">HF577_36240</name>
</gene>
<keyword evidence="6 8" id="KW-0413">Isomerase</keyword>